<name>A0A0A1ETC4_ALBBR</name>
<gene>
    <name evidence="9" type="primary">4CL3</name>
</gene>
<dbReference type="GO" id="GO:0031956">
    <property type="term" value="F:medium-chain fatty acid-CoA ligase activity"/>
    <property type="evidence" value="ECO:0007669"/>
    <property type="project" value="TreeGrafter"/>
</dbReference>
<dbReference type="GO" id="GO:0005524">
    <property type="term" value="F:ATP binding"/>
    <property type="evidence" value="ECO:0007669"/>
    <property type="project" value="UniProtKB-KW"/>
</dbReference>
<dbReference type="GO" id="GO:0009698">
    <property type="term" value="P:phenylpropanoid metabolic process"/>
    <property type="evidence" value="ECO:0007669"/>
    <property type="project" value="UniProtKB-ARBA"/>
</dbReference>
<accession>A0A0A1ETC4</accession>
<keyword evidence="3 9" id="KW-0436">Ligase</keyword>
<proteinExistence type="evidence at transcript level"/>
<reference evidence="9" key="1">
    <citation type="submission" date="2014-08" db="EMBL/GenBank/DDBJ databases">
        <title>Gene cloning and functional characterization of 4-coumarate:CoA-ligase from Ornithogalum saundersiae.</title>
        <authorList>
            <person name="Kong J.-Q."/>
        </authorList>
    </citation>
    <scope>NUCLEOTIDE SEQUENCE</scope>
</reference>
<dbReference type="InterPro" id="IPR020845">
    <property type="entry name" value="AMP-binding_CS"/>
</dbReference>
<reference evidence="9" key="2">
    <citation type="journal article" date="2016" name="Microb. Cell Fact.">
        <title>Transcriptome-enabled discovery and functional characterization of enzymes related to (2S)-pinocembrin biosynthesis from Ornithogalum caudatum and their application for metabolic engineering.</title>
        <authorList>
            <person name="Guo L."/>
            <person name="Chen X."/>
            <person name="Li L.N."/>
            <person name="Tang W."/>
            <person name="Pan Y.T."/>
            <person name="Kong J.Q."/>
        </authorList>
    </citation>
    <scope>NUCLEOTIDE SEQUENCE</scope>
</reference>
<organism evidence="9">
    <name type="scientific">Albuca bracteata</name>
    <name type="common">False sea onion</name>
    <name type="synonym">Ornithogalum longebracteatum</name>
    <dbReference type="NCBI Taxonomy" id="82047"/>
    <lineage>
        <taxon>Eukaryota</taxon>
        <taxon>Viridiplantae</taxon>
        <taxon>Streptophyta</taxon>
        <taxon>Embryophyta</taxon>
        <taxon>Tracheophyta</taxon>
        <taxon>Spermatophyta</taxon>
        <taxon>Magnoliopsida</taxon>
        <taxon>Liliopsida</taxon>
        <taxon>Asparagales</taxon>
        <taxon>Hyacinthaceae</taxon>
        <taxon>Ornithogaloideae</taxon>
        <taxon>Albuca</taxon>
    </lineage>
</organism>
<evidence type="ECO:0000256" key="6">
    <source>
        <dbReference type="ARBA" id="ARBA00034252"/>
    </source>
</evidence>
<evidence type="ECO:0000313" key="9">
    <source>
        <dbReference type="EMBL" id="AIY34664.1"/>
    </source>
</evidence>
<dbReference type="GO" id="GO:0106290">
    <property type="term" value="F:trans-cinnamate-CoA ligase activity"/>
    <property type="evidence" value="ECO:0007669"/>
    <property type="project" value="UniProtKB-ARBA"/>
</dbReference>
<dbReference type="Gene3D" id="3.40.50.12780">
    <property type="entry name" value="N-terminal domain of ligase-like"/>
    <property type="match status" value="1"/>
</dbReference>
<evidence type="ECO:0000259" key="8">
    <source>
        <dbReference type="Pfam" id="PF13193"/>
    </source>
</evidence>
<dbReference type="PANTHER" id="PTHR43201:SF5">
    <property type="entry name" value="MEDIUM-CHAIN ACYL-COA LIGASE ACSF2, MITOCHONDRIAL"/>
    <property type="match status" value="1"/>
</dbReference>
<evidence type="ECO:0000256" key="3">
    <source>
        <dbReference type="ARBA" id="ARBA00022598"/>
    </source>
</evidence>
<dbReference type="EC" id="6.2.1.12" evidence="2"/>
<evidence type="ECO:0000256" key="2">
    <source>
        <dbReference type="ARBA" id="ARBA00012959"/>
    </source>
</evidence>
<dbReference type="PANTHER" id="PTHR43201">
    <property type="entry name" value="ACYL-COA SYNTHETASE"/>
    <property type="match status" value="1"/>
</dbReference>
<evidence type="ECO:0000259" key="7">
    <source>
        <dbReference type="Pfam" id="PF00501"/>
    </source>
</evidence>
<comment type="catalytic activity">
    <reaction evidence="6">
        <text>(E)-4-coumarate + ATP + CoA = (E)-4-coumaroyl-CoA + AMP + diphosphate</text>
        <dbReference type="Rhea" id="RHEA:19641"/>
        <dbReference type="ChEBI" id="CHEBI:12876"/>
        <dbReference type="ChEBI" id="CHEBI:30616"/>
        <dbReference type="ChEBI" id="CHEBI:33019"/>
        <dbReference type="ChEBI" id="CHEBI:57287"/>
        <dbReference type="ChEBI" id="CHEBI:85008"/>
        <dbReference type="ChEBI" id="CHEBI:456215"/>
        <dbReference type="EC" id="6.2.1.12"/>
    </reaction>
    <physiologicalReaction direction="left-to-right" evidence="6">
        <dbReference type="Rhea" id="RHEA:19642"/>
    </physiologicalReaction>
</comment>
<dbReference type="InterPro" id="IPR000873">
    <property type="entry name" value="AMP-dep_synth/lig_dom"/>
</dbReference>
<evidence type="ECO:0000256" key="4">
    <source>
        <dbReference type="ARBA" id="ARBA00022741"/>
    </source>
</evidence>
<dbReference type="EMBL" id="KM393178">
    <property type="protein sequence ID" value="AIY34664.1"/>
    <property type="molecule type" value="mRNA"/>
</dbReference>
<dbReference type="InterPro" id="IPR042099">
    <property type="entry name" value="ANL_N_sf"/>
</dbReference>
<dbReference type="InterPro" id="IPR045310">
    <property type="entry name" value="Pcs60-like"/>
</dbReference>
<evidence type="ECO:0000256" key="1">
    <source>
        <dbReference type="ARBA" id="ARBA00006432"/>
    </source>
</evidence>
<dbReference type="InterPro" id="IPR045851">
    <property type="entry name" value="AMP-bd_C_sf"/>
</dbReference>
<dbReference type="InterPro" id="IPR025110">
    <property type="entry name" value="AMP-bd_C"/>
</dbReference>
<dbReference type="PROSITE" id="PS00455">
    <property type="entry name" value="AMP_BINDING"/>
    <property type="match status" value="1"/>
</dbReference>
<dbReference type="CDD" id="cd05926">
    <property type="entry name" value="FACL_fum10p_like"/>
    <property type="match status" value="1"/>
</dbReference>
<comment type="similarity">
    <text evidence="1">Belongs to the ATP-dependent AMP-binding enzyme family.</text>
</comment>
<sequence>MEGLTLTGTLKKSAADFGSRRALLVPGKFDLSHKQLHDLIESAAAHLVAAGVTPGDVVGLTFPNTVEYVIMFLAVIRARATAAPFNSAYTQEEFEFYLSDSESKVLITNPEGNPAAEAAAAKIGIGRATAELKDETFVRISLPKLSDRAGSESVADLRNVPDDVALFLHTSGTTSRPKGVPLTQQNLAASVRNIRSVYRLSEVDATVMVLPLFHVHGLIAGLLSSIIAGAAVTLPASGRFSASTFWTDMIASNATWYTAVPTIHQILLDRHSAKPEAVYPKLRFIRSCSASLAPTILARLEDSFHTPVLEAYAMTEASHLMASNPLPEDGPHKPGSVGRPVGQEMAVLDEGGNIVAADVAGEVCIRGLNVTKGYKNNPEANKTAFLYGWFHTGDVGFMDSDGYLHLVGRIKELINRGGEKISPIEVDAVLLAHPDVAQAVAFGVPDDKYGEEINCAVILREGAEIGVEEITNYCKKNLAAFKVPKKIYVTDSLPKTATGKIQRRLVAEHYVAPAKAPKSGA</sequence>
<dbReference type="AlphaFoldDB" id="A0A0A1ETC4"/>
<dbReference type="Pfam" id="PF00501">
    <property type="entry name" value="AMP-binding"/>
    <property type="match status" value="1"/>
</dbReference>
<evidence type="ECO:0000256" key="5">
    <source>
        <dbReference type="ARBA" id="ARBA00022840"/>
    </source>
</evidence>
<keyword evidence="4" id="KW-0547">Nucleotide-binding</keyword>
<keyword evidence="5" id="KW-0067">ATP-binding</keyword>
<dbReference type="FunFam" id="3.30.300.30:FF:000007">
    <property type="entry name" value="4-coumarate--CoA ligase 2"/>
    <property type="match status" value="1"/>
</dbReference>
<dbReference type="GO" id="GO:0006631">
    <property type="term" value="P:fatty acid metabolic process"/>
    <property type="evidence" value="ECO:0007669"/>
    <property type="project" value="TreeGrafter"/>
</dbReference>
<dbReference type="SUPFAM" id="SSF56801">
    <property type="entry name" value="Acetyl-CoA synthetase-like"/>
    <property type="match status" value="1"/>
</dbReference>
<feature type="domain" description="AMP-binding enzyme C-terminal" evidence="8">
    <location>
        <begin position="425"/>
        <end position="500"/>
    </location>
</feature>
<dbReference type="Gene3D" id="3.30.300.30">
    <property type="match status" value="1"/>
</dbReference>
<protein>
    <recommendedName>
        <fullName evidence="2">4-coumarate--CoA ligase</fullName>
        <ecNumber evidence="2">6.2.1.12</ecNumber>
    </recommendedName>
</protein>
<dbReference type="GO" id="GO:0016207">
    <property type="term" value="F:4-coumarate-CoA ligase activity"/>
    <property type="evidence" value="ECO:0007669"/>
    <property type="project" value="UniProtKB-EC"/>
</dbReference>
<dbReference type="Pfam" id="PF13193">
    <property type="entry name" value="AMP-binding_C"/>
    <property type="match status" value="1"/>
</dbReference>
<feature type="domain" description="AMP-dependent synthetase/ligase" evidence="7">
    <location>
        <begin position="11"/>
        <end position="374"/>
    </location>
</feature>